<organism evidence="1">
    <name type="scientific">Actinomyces succiniciruminis</name>
    <dbReference type="NCBI Taxonomy" id="1522002"/>
    <lineage>
        <taxon>Bacteria</taxon>
        <taxon>Bacillati</taxon>
        <taxon>Actinomycetota</taxon>
        <taxon>Actinomycetes</taxon>
        <taxon>Actinomycetales</taxon>
        <taxon>Actinomycetaceae</taxon>
        <taxon>Actinomyces</taxon>
    </lineage>
</organism>
<dbReference type="EMBL" id="LK995540">
    <property type="protein sequence ID" value="CED92357.1"/>
    <property type="molecule type" value="Genomic_DNA"/>
</dbReference>
<proteinExistence type="predicted"/>
<gene>
    <name evidence="1" type="ORF">AAM4_2525</name>
</gene>
<accession>A0A1L7RE78</accession>
<sequence>MTQKIAVSLPDEQVSYIRRAVAQGRAASVSGYISAAVARTECEDGLTELLDDLDRELGQVDDADLAWADRALGLA</sequence>
<name>A0A1L7RE78_9ACTO</name>
<evidence type="ECO:0008006" key="2">
    <source>
        <dbReference type="Google" id="ProtNLM"/>
    </source>
</evidence>
<reference evidence="1" key="1">
    <citation type="submission" date="2014-07" db="EMBL/GenBank/DDBJ databases">
        <authorList>
            <person name="Zhang J.E."/>
            <person name="Yang H."/>
            <person name="Guo J."/>
            <person name="Deng Z."/>
            <person name="Luo H."/>
            <person name="Luo M."/>
            <person name="Zhao B."/>
        </authorList>
    </citation>
    <scope>NUCLEOTIDE SEQUENCE</scope>
    <source>
        <strain evidence="1">AM4</strain>
    </source>
</reference>
<dbReference type="AlphaFoldDB" id="A0A1L7RE78"/>
<dbReference type="RefSeq" id="WP_210581778.1">
    <property type="nucleotide sequence ID" value="NZ_LK995540.1"/>
</dbReference>
<evidence type="ECO:0000313" key="1">
    <source>
        <dbReference type="EMBL" id="CED92357.1"/>
    </source>
</evidence>
<protein>
    <recommendedName>
        <fullName evidence="2">Toxin-antitoxin system antitoxin subunit</fullName>
    </recommendedName>
</protein>